<keyword evidence="6 10" id="KW-0653">Protein transport</keyword>
<gene>
    <name evidence="11" type="primary">secG</name>
    <name evidence="11" type="ORF">IAB73_01500</name>
</gene>
<evidence type="ECO:0000256" key="4">
    <source>
        <dbReference type="ARBA" id="ARBA00022475"/>
    </source>
</evidence>
<keyword evidence="4 10" id="KW-1003">Cell membrane</keyword>
<feature type="transmembrane region" description="Helical" evidence="10">
    <location>
        <begin position="56"/>
        <end position="77"/>
    </location>
</feature>
<keyword evidence="3 10" id="KW-0813">Transport</keyword>
<evidence type="ECO:0000256" key="9">
    <source>
        <dbReference type="ARBA" id="ARBA00023136"/>
    </source>
</evidence>
<dbReference type="GO" id="GO:0015450">
    <property type="term" value="F:protein-transporting ATPase activity"/>
    <property type="evidence" value="ECO:0007669"/>
    <property type="project" value="UniProtKB-UniRule"/>
</dbReference>
<name>A0A9D0Z958_9FIRM</name>
<evidence type="ECO:0000256" key="1">
    <source>
        <dbReference type="ARBA" id="ARBA00004651"/>
    </source>
</evidence>
<dbReference type="GO" id="GO:0065002">
    <property type="term" value="P:intracellular protein transmembrane transport"/>
    <property type="evidence" value="ECO:0007669"/>
    <property type="project" value="TreeGrafter"/>
</dbReference>
<evidence type="ECO:0000256" key="8">
    <source>
        <dbReference type="ARBA" id="ARBA00023010"/>
    </source>
</evidence>
<accession>A0A9D0Z958</accession>
<evidence type="ECO:0000256" key="2">
    <source>
        <dbReference type="ARBA" id="ARBA00008445"/>
    </source>
</evidence>
<comment type="caution">
    <text evidence="11">The sequence shown here is derived from an EMBL/GenBank/DDBJ whole genome shotgun (WGS) entry which is preliminary data.</text>
</comment>
<dbReference type="GO" id="GO:0043952">
    <property type="term" value="P:protein transport by the Sec complex"/>
    <property type="evidence" value="ECO:0007669"/>
    <property type="project" value="TreeGrafter"/>
</dbReference>
<evidence type="ECO:0000313" key="12">
    <source>
        <dbReference type="Proteomes" id="UP000886887"/>
    </source>
</evidence>
<dbReference type="Pfam" id="PF03840">
    <property type="entry name" value="SecG"/>
    <property type="match status" value="1"/>
</dbReference>
<comment type="similarity">
    <text evidence="2 10">Belongs to the SecG family.</text>
</comment>
<evidence type="ECO:0000256" key="3">
    <source>
        <dbReference type="ARBA" id="ARBA00022448"/>
    </source>
</evidence>
<evidence type="ECO:0000256" key="10">
    <source>
        <dbReference type="RuleBase" id="RU365087"/>
    </source>
</evidence>
<comment type="function">
    <text evidence="10">Involved in protein export. Participates in an early event of protein translocation.</text>
</comment>
<reference evidence="11" key="2">
    <citation type="journal article" date="2021" name="PeerJ">
        <title>Extensive microbial diversity within the chicken gut microbiome revealed by metagenomics and culture.</title>
        <authorList>
            <person name="Gilroy R."/>
            <person name="Ravi A."/>
            <person name="Getino M."/>
            <person name="Pursley I."/>
            <person name="Horton D.L."/>
            <person name="Alikhan N.F."/>
            <person name="Baker D."/>
            <person name="Gharbi K."/>
            <person name="Hall N."/>
            <person name="Watson M."/>
            <person name="Adriaenssens E.M."/>
            <person name="Foster-Nyarko E."/>
            <person name="Jarju S."/>
            <person name="Secka A."/>
            <person name="Antonio M."/>
            <person name="Oren A."/>
            <person name="Chaudhuri R.R."/>
            <person name="La Ragione R."/>
            <person name="Hildebrand F."/>
            <person name="Pallen M.J."/>
        </authorList>
    </citation>
    <scope>NUCLEOTIDE SEQUENCE</scope>
    <source>
        <strain evidence="11">ChiSxjej2B14-6234</strain>
    </source>
</reference>
<dbReference type="GO" id="GO:0009306">
    <property type="term" value="P:protein secretion"/>
    <property type="evidence" value="ECO:0007669"/>
    <property type="project" value="UniProtKB-UniRule"/>
</dbReference>
<dbReference type="InterPro" id="IPR004692">
    <property type="entry name" value="SecG"/>
</dbReference>
<dbReference type="NCBIfam" id="TIGR00810">
    <property type="entry name" value="secG"/>
    <property type="match status" value="1"/>
</dbReference>
<dbReference type="EMBL" id="DVFJ01000006">
    <property type="protein sequence ID" value="HIQ70876.1"/>
    <property type="molecule type" value="Genomic_DNA"/>
</dbReference>
<keyword evidence="7 10" id="KW-1133">Transmembrane helix</keyword>
<organism evidence="11 12">
    <name type="scientific">Candidatus Onthenecus intestinigallinarum</name>
    <dbReference type="NCBI Taxonomy" id="2840875"/>
    <lineage>
        <taxon>Bacteria</taxon>
        <taxon>Bacillati</taxon>
        <taxon>Bacillota</taxon>
        <taxon>Clostridia</taxon>
        <taxon>Eubacteriales</taxon>
        <taxon>Candidatus Onthenecus</taxon>
    </lineage>
</organism>
<comment type="subcellular location">
    <subcellularLocation>
        <location evidence="1 10">Cell membrane</location>
        <topology evidence="1 10">Multi-pass membrane protein</topology>
    </subcellularLocation>
</comment>
<dbReference type="AlphaFoldDB" id="A0A9D0Z958"/>
<feature type="transmembrane region" description="Helical" evidence="10">
    <location>
        <begin position="6"/>
        <end position="25"/>
    </location>
</feature>
<keyword evidence="5 10" id="KW-0812">Transmembrane</keyword>
<keyword evidence="8 10" id="KW-0811">Translocation</keyword>
<dbReference type="PANTHER" id="PTHR34182">
    <property type="entry name" value="PROTEIN-EXPORT MEMBRANE PROTEIN SECG"/>
    <property type="match status" value="1"/>
</dbReference>
<keyword evidence="9 10" id="KW-0472">Membrane</keyword>
<evidence type="ECO:0000313" key="11">
    <source>
        <dbReference type="EMBL" id="HIQ70876.1"/>
    </source>
</evidence>
<evidence type="ECO:0000256" key="5">
    <source>
        <dbReference type="ARBA" id="ARBA00022692"/>
    </source>
</evidence>
<evidence type="ECO:0000256" key="7">
    <source>
        <dbReference type="ARBA" id="ARBA00022989"/>
    </source>
</evidence>
<reference evidence="11" key="1">
    <citation type="submission" date="2020-10" db="EMBL/GenBank/DDBJ databases">
        <authorList>
            <person name="Gilroy R."/>
        </authorList>
    </citation>
    <scope>NUCLEOTIDE SEQUENCE</scope>
    <source>
        <strain evidence="11">ChiSxjej2B14-6234</strain>
    </source>
</reference>
<sequence>MTVISVIATILLVLAALVLIATVLLQPGETNNLGAIAGGAETFFGKSKAKTMEGKLALATKIAAGVFIVMALLLAAIY</sequence>
<evidence type="ECO:0000256" key="6">
    <source>
        <dbReference type="ARBA" id="ARBA00022927"/>
    </source>
</evidence>
<protein>
    <recommendedName>
        <fullName evidence="10">Protein-export membrane protein SecG</fullName>
    </recommendedName>
</protein>
<proteinExistence type="inferred from homology"/>
<dbReference type="GO" id="GO:0005886">
    <property type="term" value="C:plasma membrane"/>
    <property type="evidence" value="ECO:0007669"/>
    <property type="project" value="UniProtKB-SubCell"/>
</dbReference>
<dbReference type="PRINTS" id="PR01651">
    <property type="entry name" value="SECGEXPORT"/>
</dbReference>
<dbReference type="PANTHER" id="PTHR34182:SF1">
    <property type="entry name" value="PROTEIN-EXPORT MEMBRANE PROTEIN SECG"/>
    <property type="match status" value="1"/>
</dbReference>
<dbReference type="Proteomes" id="UP000886887">
    <property type="component" value="Unassembled WGS sequence"/>
</dbReference>